<gene>
    <name evidence="1" type="ORF">HBN54_004523</name>
</gene>
<organism evidence="1 2">
    <name type="scientific">Hymenobacter artigasi</name>
    <dbReference type="NCBI Taxonomy" id="2719616"/>
    <lineage>
        <taxon>Bacteria</taxon>
        <taxon>Pseudomonadati</taxon>
        <taxon>Bacteroidota</taxon>
        <taxon>Cytophagia</taxon>
        <taxon>Cytophagales</taxon>
        <taxon>Hymenobacteraceae</taxon>
        <taxon>Hymenobacter</taxon>
    </lineage>
</organism>
<dbReference type="EMBL" id="JAAVTK010000025">
    <property type="protein sequence ID" value="NKI91900.1"/>
    <property type="molecule type" value="Genomic_DNA"/>
</dbReference>
<evidence type="ECO:0008006" key="3">
    <source>
        <dbReference type="Google" id="ProtNLM"/>
    </source>
</evidence>
<dbReference type="Proteomes" id="UP000717634">
    <property type="component" value="Unassembled WGS sequence"/>
</dbReference>
<accession>A0ABX1HPT6</accession>
<evidence type="ECO:0000313" key="1">
    <source>
        <dbReference type="EMBL" id="NKI91900.1"/>
    </source>
</evidence>
<protein>
    <recommendedName>
        <fullName evidence="3">DUF2442 domain-containing protein</fullName>
    </recommendedName>
</protein>
<sequence>MGIYSESIFFEHRVPTAAELVTALCRHTGEAVLFDAATDVLSCRATGEAFWAYADEADRTWLLRNVNLDGGYLWEASLAVLQLLGASGPIRILRNRPPSQCGPINPGN</sequence>
<keyword evidence="2" id="KW-1185">Reference proteome</keyword>
<comment type="caution">
    <text evidence="1">The sequence shown here is derived from an EMBL/GenBank/DDBJ whole genome shotgun (WGS) entry which is preliminary data.</text>
</comment>
<dbReference type="RefSeq" id="WP_168675443.1">
    <property type="nucleotide sequence ID" value="NZ_JAAVTK010000025.1"/>
</dbReference>
<name>A0ABX1HPT6_9BACT</name>
<evidence type="ECO:0000313" key="2">
    <source>
        <dbReference type="Proteomes" id="UP000717634"/>
    </source>
</evidence>
<proteinExistence type="predicted"/>
<reference evidence="1 2" key="1">
    <citation type="submission" date="2020-03" db="EMBL/GenBank/DDBJ databases">
        <title>Genomic Encyclopedia of Type Strains, Phase IV (KMG-V): Genome sequencing to study the core and pangenomes of soil and plant-associated prokaryotes.</title>
        <authorList>
            <person name="Whitman W."/>
        </authorList>
    </citation>
    <scope>NUCLEOTIDE SEQUENCE [LARGE SCALE GENOMIC DNA]</scope>
    <source>
        <strain evidence="1 2">1B</strain>
    </source>
</reference>